<comment type="caution">
    <text evidence="2">The sequence shown here is derived from an EMBL/GenBank/DDBJ whole genome shotgun (WGS) entry which is preliminary data.</text>
</comment>
<accession>A0A9X1Y5W4</accession>
<feature type="signal peptide" evidence="1">
    <location>
        <begin position="1"/>
        <end position="28"/>
    </location>
</feature>
<protein>
    <submittedName>
        <fullName evidence="2">Uncharacterized protein</fullName>
    </submittedName>
</protein>
<feature type="chain" id="PRO_5040835207" evidence="1">
    <location>
        <begin position="29"/>
        <end position="213"/>
    </location>
</feature>
<organism evidence="2 3">
    <name type="scientific">Roseomonas acroporae</name>
    <dbReference type="NCBI Taxonomy" id="2937791"/>
    <lineage>
        <taxon>Bacteria</taxon>
        <taxon>Pseudomonadati</taxon>
        <taxon>Pseudomonadota</taxon>
        <taxon>Alphaproteobacteria</taxon>
        <taxon>Acetobacterales</taxon>
        <taxon>Roseomonadaceae</taxon>
        <taxon>Roseomonas</taxon>
    </lineage>
</organism>
<evidence type="ECO:0000313" key="2">
    <source>
        <dbReference type="EMBL" id="MCK8784071.1"/>
    </source>
</evidence>
<keyword evidence="3" id="KW-1185">Reference proteome</keyword>
<gene>
    <name evidence="2" type="ORF">M0638_06720</name>
</gene>
<keyword evidence="1" id="KW-0732">Signal</keyword>
<reference evidence="2" key="1">
    <citation type="submission" date="2022-04" db="EMBL/GenBank/DDBJ databases">
        <title>Roseomonas acroporae sp. nov., isolated from coral Acropora digitifera.</title>
        <authorList>
            <person name="Sun H."/>
        </authorList>
    </citation>
    <scope>NUCLEOTIDE SEQUENCE</scope>
    <source>
        <strain evidence="2">NAR14</strain>
    </source>
</reference>
<name>A0A9X1Y5W4_9PROT</name>
<dbReference type="EMBL" id="JALPRX010000023">
    <property type="protein sequence ID" value="MCK8784071.1"/>
    <property type="molecule type" value="Genomic_DNA"/>
</dbReference>
<dbReference type="Proteomes" id="UP001139516">
    <property type="component" value="Unassembled WGS sequence"/>
</dbReference>
<sequence>MYPPRRLLLVLFGTLACGLLQGAPRAGAQDCLGRADFDACVAAAIGQRQADNAAAQQRIFQQYLAAYGPWLQQQYAQYRAQGGPMSYPEFAWWNLMTANGTNVQGAMAAQRDRFEGWQRANRTVQEGFASYNDGARANGARTDAAIGRYADEAIRGQAPYVDPRTGATVMLPYAAAPGRPFEQGGTTYVQAPDGTYRQWQGQGWVPLYPAAPR</sequence>
<evidence type="ECO:0000256" key="1">
    <source>
        <dbReference type="SAM" id="SignalP"/>
    </source>
</evidence>
<dbReference type="AlphaFoldDB" id="A0A9X1Y5W4"/>
<dbReference type="PROSITE" id="PS51257">
    <property type="entry name" value="PROKAR_LIPOPROTEIN"/>
    <property type="match status" value="1"/>
</dbReference>
<evidence type="ECO:0000313" key="3">
    <source>
        <dbReference type="Proteomes" id="UP001139516"/>
    </source>
</evidence>
<dbReference type="RefSeq" id="WP_248666196.1">
    <property type="nucleotide sequence ID" value="NZ_JALPRX010000023.1"/>
</dbReference>
<proteinExistence type="predicted"/>